<organism evidence="2 3">
    <name type="scientific">Guptibacillus hwajinpoensis</name>
    <dbReference type="NCBI Taxonomy" id="208199"/>
    <lineage>
        <taxon>Bacteria</taxon>
        <taxon>Bacillati</taxon>
        <taxon>Bacillota</taxon>
        <taxon>Bacilli</taxon>
        <taxon>Bacillales</taxon>
        <taxon>Guptibacillaceae</taxon>
        <taxon>Guptibacillus</taxon>
    </lineage>
</organism>
<dbReference type="EMBL" id="LELK01000001">
    <property type="protein sequence ID" value="KMM38589.1"/>
    <property type="molecule type" value="Genomic_DNA"/>
</dbReference>
<keyword evidence="1" id="KW-0812">Transmembrane</keyword>
<name>A0A0J6D2R3_9BACL</name>
<protein>
    <submittedName>
        <fullName evidence="2">Uncharacterized protein</fullName>
    </submittedName>
</protein>
<comment type="caution">
    <text evidence="2">The sequence shown here is derived from an EMBL/GenBank/DDBJ whole genome shotgun (WGS) entry which is preliminary data.</text>
</comment>
<evidence type="ECO:0000313" key="3">
    <source>
        <dbReference type="Proteomes" id="UP000035996"/>
    </source>
</evidence>
<dbReference type="Proteomes" id="UP000035996">
    <property type="component" value="Unassembled WGS sequence"/>
</dbReference>
<keyword evidence="3" id="KW-1185">Reference proteome</keyword>
<evidence type="ECO:0000313" key="2">
    <source>
        <dbReference type="EMBL" id="KMM38589.1"/>
    </source>
</evidence>
<feature type="transmembrane region" description="Helical" evidence="1">
    <location>
        <begin position="48"/>
        <end position="67"/>
    </location>
</feature>
<reference evidence="2" key="1">
    <citation type="submission" date="2015-06" db="EMBL/GenBank/DDBJ databases">
        <authorList>
            <person name="Liu B."/>
            <person name="Wang J."/>
            <person name="Zhu Y."/>
            <person name="Liu G."/>
            <person name="Chen Q."/>
            <person name="Zheng C."/>
            <person name="Che J."/>
            <person name="Ge C."/>
            <person name="Shi H."/>
            <person name="Pan Z."/>
            <person name="Liu X."/>
        </authorList>
    </citation>
    <scope>NUCLEOTIDE SEQUENCE [LARGE SCALE GENOMIC DNA]</scope>
    <source>
        <strain evidence="2">DSM 16346</strain>
    </source>
</reference>
<keyword evidence="1" id="KW-1133">Transmembrane helix</keyword>
<dbReference type="AlphaFoldDB" id="A0A0J6D2R3"/>
<evidence type="ECO:0000256" key="1">
    <source>
        <dbReference type="SAM" id="Phobius"/>
    </source>
</evidence>
<sequence>MNISKSSYTAHVPKGVLVYGTEFMVYNLVPHSEKPFIYKTFEKITFKFNAIIWFLFGHFLVIILVIIW</sequence>
<accession>A0A0J6D2R3</accession>
<gene>
    <name evidence="2" type="ORF">AB986_04735</name>
</gene>
<proteinExistence type="predicted"/>
<keyword evidence="1" id="KW-0472">Membrane</keyword>